<protein>
    <submittedName>
        <fullName evidence="2">Uncharacterized protein</fullName>
    </submittedName>
</protein>
<name>A0AAD4LT25_9AGAM</name>
<organism evidence="2 3">
    <name type="scientific">Lactarius akahatsu</name>
    <dbReference type="NCBI Taxonomy" id="416441"/>
    <lineage>
        <taxon>Eukaryota</taxon>
        <taxon>Fungi</taxon>
        <taxon>Dikarya</taxon>
        <taxon>Basidiomycota</taxon>
        <taxon>Agaricomycotina</taxon>
        <taxon>Agaricomycetes</taxon>
        <taxon>Russulales</taxon>
        <taxon>Russulaceae</taxon>
        <taxon>Lactarius</taxon>
    </lineage>
</organism>
<comment type="caution">
    <text evidence="2">The sequence shown here is derived from an EMBL/GenBank/DDBJ whole genome shotgun (WGS) entry which is preliminary data.</text>
</comment>
<accession>A0AAD4LT25</accession>
<evidence type="ECO:0000256" key="1">
    <source>
        <dbReference type="SAM" id="MobiDB-lite"/>
    </source>
</evidence>
<keyword evidence="3" id="KW-1185">Reference proteome</keyword>
<feature type="region of interest" description="Disordered" evidence="1">
    <location>
        <begin position="188"/>
        <end position="210"/>
    </location>
</feature>
<reference evidence="2" key="1">
    <citation type="submission" date="2022-01" db="EMBL/GenBank/DDBJ databases">
        <title>Comparative genomics reveals a dynamic genome evolution in the ectomycorrhizal milk-cap (Lactarius) mushrooms.</title>
        <authorList>
            <consortium name="DOE Joint Genome Institute"/>
            <person name="Lebreton A."/>
            <person name="Tang N."/>
            <person name="Kuo A."/>
            <person name="LaButti K."/>
            <person name="Drula E."/>
            <person name="Barry K."/>
            <person name="Clum A."/>
            <person name="Lipzen A."/>
            <person name="Mousain D."/>
            <person name="Ng V."/>
            <person name="Wang R."/>
            <person name="Wang X."/>
            <person name="Dai Y."/>
            <person name="Henrissat B."/>
            <person name="Grigoriev I.V."/>
            <person name="Guerin-Laguette A."/>
            <person name="Yu F."/>
            <person name="Martin F.M."/>
        </authorList>
    </citation>
    <scope>NUCLEOTIDE SEQUENCE</scope>
    <source>
        <strain evidence="2">QP</strain>
    </source>
</reference>
<evidence type="ECO:0000313" key="3">
    <source>
        <dbReference type="Proteomes" id="UP001201163"/>
    </source>
</evidence>
<proteinExistence type="predicted"/>
<dbReference type="AlphaFoldDB" id="A0AAD4LT25"/>
<gene>
    <name evidence="2" type="ORF">EDB92DRAFT_1931903</name>
</gene>
<sequence length="326" mass="36286">MSTLMNDIKSQRSQRSDRFWFYDGSVLVSLAPLVYKVHKSIFDRHSSKFALWLLDVEDPAALALSRAIDHAGTPVIVIPSDMDISVEDFETLLAHLYHDSPLRRESPFPQLARVLRVSSPRQLGVTSIFELAKGDLATLFPGGPIPFAHSHRVEHLEEGLELALQHDADLETKKALLYSVATSTNFDPKSQYDPSGPDTHNDISGAGAPHPALSPRTLRICHRLLSSLIEDFTPVLFTVGAASHMRCTDALADYWMSDVITPALADGGVGRPLETLTRIASQSWKERGVCEECVESKKVEWGDTAKDIWEKIGGWVEEAEKEFRRD</sequence>
<evidence type="ECO:0000313" key="2">
    <source>
        <dbReference type="EMBL" id="KAH9001356.1"/>
    </source>
</evidence>
<dbReference type="Proteomes" id="UP001201163">
    <property type="component" value="Unassembled WGS sequence"/>
</dbReference>
<dbReference type="EMBL" id="JAKELL010000001">
    <property type="protein sequence ID" value="KAH9001356.1"/>
    <property type="molecule type" value="Genomic_DNA"/>
</dbReference>